<dbReference type="GO" id="GO:0042157">
    <property type="term" value="P:lipoprotein metabolic process"/>
    <property type="evidence" value="ECO:0007669"/>
    <property type="project" value="InterPro"/>
</dbReference>
<dbReference type="PANTHER" id="PTHR14096:SF28">
    <property type="entry name" value="APOLIPOPROTEIN L, 1-RELATED"/>
    <property type="match status" value="1"/>
</dbReference>
<dbReference type="InterPro" id="IPR008405">
    <property type="entry name" value="ApoL"/>
</dbReference>
<dbReference type="Proteomes" id="UP001431209">
    <property type="component" value="Unassembled WGS sequence"/>
</dbReference>
<name>A0AAW2YIT9_9EUKA</name>
<proteinExistence type="inferred from homology"/>
<dbReference type="GO" id="GO:0008289">
    <property type="term" value="F:lipid binding"/>
    <property type="evidence" value="ECO:0007669"/>
    <property type="project" value="InterPro"/>
</dbReference>
<evidence type="ECO:0000256" key="1">
    <source>
        <dbReference type="ARBA" id="ARBA00010090"/>
    </source>
</evidence>
<protein>
    <submittedName>
        <fullName evidence="3">CtaA</fullName>
    </submittedName>
</protein>
<feature type="transmembrane region" description="Helical" evidence="2">
    <location>
        <begin position="49"/>
        <end position="73"/>
    </location>
</feature>
<evidence type="ECO:0000256" key="2">
    <source>
        <dbReference type="SAM" id="Phobius"/>
    </source>
</evidence>
<comment type="similarity">
    <text evidence="1">Belongs to the apolipoprotein L family.</text>
</comment>
<dbReference type="AlphaFoldDB" id="A0AAW2YIT9"/>
<evidence type="ECO:0000313" key="3">
    <source>
        <dbReference type="EMBL" id="KAL0476893.1"/>
    </source>
</evidence>
<gene>
    <name evidence="4" type="ORF">AKO1_005978</name>
    <name evidence="3" type="ORF">AKO1_006573</name>
</gene>
<dbReference type="Pfam" id="PF05461">
    <property type="entry name" value="ApoL"/>
    <property type="match status" value="1"/>
</dbReference>
<dbReference type="GO" id="GO:0005576">
    <property type="term" value="C:extracellular region"/>
    <property type="evidence" value="ECO:0007669"/>
    <property type="project" value="InterPro"/>
</dbReference>
<dbReference type="GO" id="GO:0006869">
    <property type="term" value="P:lipid transport"/>
    <property type="evidence" value="ECO:0007669"/>
    <property type="project" value="InterPro"/>
</dbReference>
<keyword evidence="2" id="KW-1133">Transmembrane helix</keyword>
<reference evidence="3 5" key="1">
    <citation type="submission" date="2024-03" db="EMBL/GenBank/DDBJ databases">
        <title>The Acrasis kona genome and developmental transcriptomes reveal deep origins of eukaryotic multicellular pathways.</title>
        <authorList>
            <person name="Sheikh S."/>
            <person name="Fu C.-J."/>
            <person name="Brown M.W."/>
            <person name="Baldauf S.L."/>
        </authorList>
    </citation>
    <scope>NUCLEOTIDE SEQUENCE [LARGE SCALE GENOMIC DNA]</scope>
    <source>
        <strain evidence="3 5">ATCC MYA-3509</strain>
    </source>
</reference>
<accession>A0AAW2YIT9</accession>
<dbReference type="EMBL" id="JAOPGA020000109">
    <property type="protein sequence ID" value="KAL0476893.1"/>
    <property type="molecule type" value="Genomic_DNA"/>
</dbReference>
<dbReference type="PANTHER" id="PTHR14096">
    <property type="entry name" value="APOLIPOPROTEIN L"/>
    <property type="match status" value="1"/>
</dbReference>
<feature type="transmembrane region" description="Helical" evidence="2">
    <location>
        <begin position="79"/>
        <end position="100"/>
    </location>
</feature>
<organism evidence="3 5">
    <name type="scientific">Acrasis kona</name>
    <dbReference type="NCBI Taxonomy" id="1008807"/>
    <lineage>
        <taxon>Eukaryota</taxon>
        <taxon>Discoba</taxon>
        <taxon>Heterolobosea</taxon>
        <taxon>Tetramitia</taxon>
        <taxon>Eutetramitia</taxon>
        <taxon>Acrasidae</taxon>
        <taxon>Acrasis</taxon>
    </lineage>
</organism>
<keyword evidence="5" id="KW-1185">Reference proteome</keyword>
<comment type="caution">
    <text evidence="3">The sequence shown here is derived from an EMBL/GenBank/DDBJ whole genome shotgun (WGS) entry which is preliminary data.</text>
</comment>
<sequence>MEQSNKSSFRPLEDAFNNWYSNRVELIEKLKHLVLDLNIKHKNVQIARISGTSAAIAGTVVTGVGVGLSFFTFGLSTPLIIGGIVTGGLGGVTSAGASLFDYKQACNKARIIQDMLLHDASLYQEMGSALLKTSIVKDESSLERNVLLDETIKTTSKGKVSVRTILQSMIKKEVILEAIGSGVKHSSNAVRTGASVTSAVLNVSSFTSKALACGGLALGLVTIPIDVYVLVRDAKDLNKPAELCEKIIPIIDKLKDELLEMEVMHQEGDEFDFEGEDFDLVDEPEVVV</sequence>
<dbReference type="GO" id="GO:0016020">
    <property type="term" value="C:membrane"/>
    <property type="evidence" value="ECO:0007669"/>
    <property type="project" value="TreeGrafter"/>
</dbReference>
<evidence type="ECO:0000313" key="5">
    <source>
        <dbReference type="Proteomes" id="UP001431209"/>
    </source>
</evidence>
<keyword evidence="2" id="KW-0472">Membrane</keyword>
<evidence type="ECO:0000313" key="4">
    <source>
        <dbReference type="EMBL" id="KAL0489853.1"/>
    </source>
</evidence>
<keyword evidence="2" id="KW-0812">Transmembrane</keyword>
<dbReference type="EMBL" id="JAOPGA020001609">
    <property type="protein sequence ID" value="KAL0489853.1"/>
    <property type="molecule type" value="Genomic_DNA"/>
</dbReference>